<dbReference type="InterPro" id="IPR013783">
    <property type="entry name" value="Ig-like_fold"/>
</dbReference>
<keyword evidence="5 7" id="KW-0472">Membrane</keyword>
<dbReference type="InterPro" id="IPR015943">
    <property type="entry name" value="WD40/YVTN_repeat-like_dom_sf"/>
</dbReference>
<comment type="caution">
    <text evidence="9">The sequence shown here is derived from an EMBL/GenBank/DDBJ whole genome shotgun (WGS) entry which is preliminary data.</text>
</comment>
<evidence type="ECO:0000256" key="1">
    <source>
        <dbReference type="ARBA" id="ARBA00004370"/>
    </source>
</evidence>
<accession>A0A644YU05</accession>
<feature type="domain" description="Guanylate cyclase" evidence="8">
    <location>
        <begin position="468"/>
        <end position="597"/>
    </location>
</feature>
<dbReference type="Pfam" id="PF07495">
    <property type="entry name" value="Y_Y_Y"/>
    <property type="match status" value="1"/>
</dbReference>
<feature type="transmembrane region" description="Helical" evidence="7">
    <location>
        <begin position="380"/>
        <end position="401"/>
    </location>
</feature>
<evidence type="ECO:0000256" key="2">
    <source>
        <dbReference type="ARBA" id="ARBA00022692"/>
    </source>
</evidence>
<keyword evidence="6" id="KW-0456">Lyase</keyword>
<dbReference type="GO" id="GO:0016020">
    <property type="term" value="C:membrane"/>
    <property type="evidence" value="ECO:0007669"/>
    <property type="project" value="UniProtKB-SubCell"/>
</dbReference>
<dbReference type="SMART" id="SM00044">
    <property type="entry name" value="CYCc"/>
    <property type="match status" value="1"/>
</dbReference>
<evidence type="ECO:0000256" key="4">
    <source>
        <dbReference type="ARBA" id="ARBA00022989"/>
    </source>
</evidence>
<evidence type="ECO:0000256" key="5">
    <source>
        <dbReference type="ARBA" id="ARBA00023136"/>
    </source>
</evidence>
<dbReference type="SUPFAM" id="SSF82171">
    <property type="entry name" value="DPP6 N-terminal domain-like"/>
    <property type="match status" value="1"/>
</dbReference>
<dbReference type="SUPFAM" id="SSF55073">
    <property type="entry name" value="Nucleotide cyclase"/>
    <property type="match status" value="1"/>
</dbReference>
<comment type="subcellular location">
    <subcellularLocation>
        <location evidence="1">Membrane</location>
    </subcellularLocation>
</comment>
<sequence length="675" mass="76730">MTIDNRNYILAATSDGIYLIDSTLNTRLVSDGNFNYVKARPDDNRRVYAGGPLSIKFLDFSAGLFNPSETRVPNLESRIINAVLSDNNELFVGTARDGVFVFSAVPLSNDSKDIVFEMSQIGMKNGLPASDQYSVFQFHGHILVSAHSGLYQIERKGRQFFAKPFDREFFAFYTKSQFINILKEDDTGNMWFQTNSKQTGQKKLFYVKWKGRQKEFISAPFQAFPDLEFYSVTPEGDSVVWLGSDDGVFRFDWSVSNSFSYSESFTTALHKVVLNGKTIYSRVSRNYLVSEPDAVTFRKGNIRFDFSAGYFIHEKQVQFSYRLEGYDDGWSEPSAENYKEYTNLPPGEYTFHVKAINPFGAEGTPAEFSFVIPAPWYSNWWAWTLGVLIAAALVVGIVTYFNRRLIKAKLRLENIVHSRTLEIQNQKKAIEIEKEKADKLLLNILPVRIANELKSTGRCQTEFYQSVSVLFTDISGFTAISELMDPEELVSKLDEIFTQFDDICSRNKLEKIKTIGDSHMSAGGIPVRNRTHAVDATLAAMEMQQFLEKMRSRNAADSIWKLRIGINTGELTAGVVGKRKFAFDIWGDTVNTASRLQDAGEPGKINVSSRTAELVSTFFDLTYRGKKPIKHKGEVDMFFVDGIKPELSVDGKMSRPNKLFWEKYNELLELKFLNF</sequence>
<dbReference type="InterPro" id="IPR050401">
    <property type="entry name" value="Cyclic_nucleotide_synthase"/>
</dbReference>
<organism evidence="9">
    <name type="scientific">bioreactor metagenome</name>
    <dbReference type="NCBI Taxonomy" id="1076179"/>
    <lineage>
        <taxon>unclassified sequences</taxon>
        <taxon>metagenomes</taxon>
        <taxon>ecological metagenomes</taxon>
    </lineage>
</organism>
<dbReference type="AlphaFoldDB" id="A0A644YU05"/>
<evidence type="ECO:0000256" key="7">
    <source>
        <dbReference type="SAM" id="Phobius"/>
    </source>
</evidence>
<dbReference type="PANTHER" id="PTHR11920">
    <property type="entry name" value="GUANYLYL CYCLASE"/>
    <property type="match status" value="1"/>
</dbReference>
<dbReference type="InterPro" id="IPR029787">
    <property type="entry name" value="Nucleotide_cyclase"/>
</dbReference>
<dbReference type="PROSITE" id="PS50125">
    <property type="entry name" value="GUANYLATE_CYCLASE_2"/>
    <property type="match status" value="1"/>
</dbReference>
<evidence type="ECO:0000313" key="9">
    <source>
        <dbReference type="EMBL" id="MPM29514.1"/>
    </source>
</evidence>
<dbReference type="EMBL" id="VSSQ01005532">
    <property type="protein sequence ID" value="MPM29514.1"/>
    <property type="molecule type" value="Genomic_DNA"/>
</dbReference>
<gene>
    <name evidence="9" type="ORF">SDC9_76054</name>
</gene>
<keyword evidence="3" id="KW-0547">Nucleotide-binding</keyword>
<protein>
    <recommendedName>
        <fullName evidence="8">Guanylate cyclase domain-containing protein</fullName>
    </recommendedName>
</protein>
<keyword evidence="2 7" id="KW-0812">Transmembrane</keyword>
<dbReference type="PANTHER" id="PTHR11920:SF335">
    <property type="entry name" value="GUANYLATE CYCLASE"/>
    <property type="match status" value="1"/>
</dbReference>
<dbReference type="GO" id="GO:0035556">
    <property type="term" value="P:intracellular signal transduction"/>
    <property type="evidence" value="ECO:0007669"/>
    <property type="project" value="InterPro"/>
</dbReference>
<evidence type="ECO:0000259" key="8">
    <source>
        <dbReference type="PROSITE" id="PS50125"/>
    </source>
</evidence>
<dbReference type="GO" id="GO:0016829">
    <property type="term" value="F:lyase activity"/>
    <property type="evidence" value="ECO:0007669"/>
    <property type="project" value="UniProtKB-KW"/>
</dbReference>
<dbReference type="Gene3D" id="2.130.10.10">
    <property type="entry name" value="YVTN repeat-like/Quinoprotein amine dehydrogenase"/>
    <property type="match status" value="1"/>
</dbReference>
<dbReference type="Gene3D" id="3.30.70.1230">
    <property type="entry name" value="Nucleotide cyclase"/>
    <property type="match status" value="1"/>
</dbReference>
<dbReference type="GO" id="GO:0000166">
    <property type="term" value="F:nucleotide binding"/>
    <property type="evidence" value="ECO:0007669"/>
    <property type="project" value="UniProtKB-KW"/>
</dbReference>
<keyword evidence="4 7" id="KW-1133">Transmembrane helix</keyword>
<dbReference type="GO" id="GO:0009190">
    <property type="term" value="P:cyclic nucleotide biosynthetic process"/>
    <property type="evidence" value="ECO:0007669"/>
    <property type="project" value="InterPro"/>
</dbReference>
<evidence type="ECO:0000256" key="3">
    <source>
        <dbReference type="ARBA" id="ARBA00022741"/>
    </source>
</evidence>
<proteinExistence type="predicted"/>
<dbReference type="InterPro" id="IPR011123">
    <property type="entry name" value="Y_Y_Y"/>
</dbReference>
<dbReference type="CDD" id="cd07302">
    <property type="entry name" value="CHD"/>
    <property type="match status" value="1"/>
</dbReference>
<dbReference type="InterPro" id="IPR001054">
    <property type="entry name" value="A/G_cyclase"/>
</dbReference>
<evidence type="ECO:0000256" key="6">
    <source>
        <dbReference type="ARBA" id="ARBA00023239"/>
    </source>
</evidence>
<dbReference type="Gene3D" id="2.60.40.10">
    <property type="entry name" value="Immunoglobulins"/>
    <property type="match status" value="1"/>
</dbReference>
<dbReference type="Gene3D" id="6.10.250.780">
    <property type="match status" value="1"/>
</dbReference>
<dbReference type="Pfam" id="PF00211">
    <property type="entry name" value="Guanylate_cyc"/>
    <property type="match status" value="1"/>
</dbReference>
<reference evidence="9" key="1">
    <citation type="submission" date="2019-08" db="EMBL/GenBank/DDBJ databases">
        <authorList>
            <person name="Kucharzyk K."/>
            <person name="Murdoch R.W."/>
            <person name="Higgins S."/>
            <person name="Loffler F."/>
        </authorList>
    </citation>
    <scope>NUCLEOTIDE SEQUENCE</scope>
</reference>
<name>A0A644YU05_9ZZZZ</name>